<name>A0A4U0ZJS8_9ALTE</name>
<sequence>MMKTILITGATDGIGLETAKMLAKEGHTLFLHGRSQGKLDNIKGALEAQFPKSNITILQADLSLFEDVKRLPVEIKAKTERLDVLINNAGVFAMENPITLSGLDARFMVNTIAPYMLTLSLIDVMDETSRIINVSSAAQAPINFAALRGEVQLSDGAAYAQSKLGITMWTTYLGEKYQTKGPKMVSVNPKSFLGSKMVKDAYGVAGGDLKEGAKILAEAAFSDRFNSVAGDYFDNDHNTFAAPHPFAGYSTNKKALVAEMEEIISAH</sequence>
<keyword evidence="2" id="KW-0560">Oxidoreductase</keyword>
<dbReference type="PRINTS" id="PR00080">
    <property type="entry name" value="SDRFAMILY"/>
</dbReference>
<dbReference type="Gene3D" id="3.40.50.720">
    <property type="entry name" value="NAD(P)-binding Rossmann-like Domain"/>
    <property type="match status" value="1"/>
</dbReference>
<dbReference type="PRINTS" id="PR00081">
    <property type="entry name" value="GDHRDH"/>
</dbReference>
<dbReference type="InterPro" id="IPR036291">
    <property type="entry name" value="NAD(P)-bd_dom_sf"/>
</dbReference>
<evidence type="ECO:0000256" key="3">
    <source>
        <dbReference type="RuleBase" id="RU000363"/>
    </source>
</evidence>
<dbReference type="SUPFAM" id="SSF51735">
    <property type="entry name" value="NAD(P)-binding Rossmann-fold domains"/>
    <property type="match status" value="1"/>
</dbReference>
<dbReference type="Proteomes" id="UP000305471">
    <property type="component" value="Unassembled WGS sequence"/>
</dbReference>
<evidence type="ECO:0000313" key="4">
    <source>
        <dbReference type="EMBL" id="TKB05186.1"/>
    </source>
</evidence>
<dbReference type="AlphaFoldDB" id="A0A4U0ZJS8"/>
<keyword evidence="5" id="KW-1185">Reference proteome</keyword>
<dbReference type="OrthoDB" id="109589at2"/>
<organism evidence="4 5">
    <name type="scientific">Alteromonas portus</name>
    <dbReference type="NCBI Taxonomy" id="2565549"/>
    <lineage>
        <taxon>Bacteria</taxon>
        <taxon>Pseudomonadati</taxon>
        <taxon>Pseudomonadota</taxon>
        <taxon>Gammaproteobacteria</taxon>
        <taxon>Alteromonadales</taxon>
        <taxon>Alteromonadaceae</taxon>
        <taxon>Alteromonas/Salinimonas group</taxon>
        <taxon>Alteromonas</taxon>
    </lineage>
</organism>
<protein>
    <submittedName>
        <fullName evidence="4">SDR family NAD(P)-dependent oxidoreductase</fullName>
    </submittedName>
</protein>
<dbReference type="PANTHER" id="PTHR24320:SF148">
    <property type="entry name" value="NAD(P)-BINDING ROSSMANN-FOLD SUPERFAMILY PROTEIN"/>
    <property type="match status" value="1"/>
</dbReference>
<dbReference type="EMBL" id="SWCO01000001">
    <property type="protein sequence ID" value="TKB05186.1"/>
    <property type="molecule type" value="Genomic_DNA"/>
</dbReference>
<dbReference type="Pfam" id="PF00106">
    <property type="entry name" value="adh_short"/>
    <property type="match status" value="1"/>
</dbReference>
<dbReference type="InterPro" id="IPR002347">
    <property type="entry name" value="SDR_fam"/>
</dbReference>
<dbReference type="RefSeq" id="WP_136780942.1">
    <property type="nucleotide sequence ID" value="NZ_SWCO01000001.1"/>
</dbReference>
<gene>
    <name evidence="4" type="ORF">E5672_03630</name>
</gene>
<evidence type="ECO:0000256" key="2">
    <source>
        <dbReference type="ARBA" id="ARBA00023002"/>
    </source>
</evidence>
<proteinExistence type="inferred from homology"/>
<reference evidence="4 5" key="1">
    <citation type="submission" date="2019-04" db="EMBL/GenBank/DDBJ databases">
        <title>Alteromonas portus sp. nov., an alginate lyase-excreting marine bacterium.</title>
        <authorList>
            <person name="Huang H."/>
            <person name="Mo K."/>
            <person name="Bao S."/>
        </authorList>
    </citation>
    <scope>NUCLEOTIDE SEQUENCE [LARGE SCALE GENOMIC DNA]</scope>
    <source>
        <strain evidence="4 5">HB161718</strain>
    </source>
</reference>
<evidence type="ECO:0000256" key="1">
    <source>
        <dbReference type="ARBA" id="ARBA00006484"/>
    </source>
</evidence>
<evidence type="ECO:0000313" key="5">
    <source>
        <dbReference type="Proteomes" id="UP000305471"/>
    </source>
</evidence>
<comment type="similarity">
    <text evidence="1 3">Belongs to the short-chain dehydrogenases/reductases (SDR) family.</text>
</comment>
<dbReference type="PANTHER" id="PTHR24320">
    <property type="entry name" value="RETINOL DEHYDROGENASE"/>
    <property type="match status" value="1"/>
</dbReference>
<accession>A0A4U0ZJS8</accession>
<dbReference type="GO" id="GO:0016491">
    <property type="term" value="F:oxidoreductase activity"/>
    <property type="evidence" value="ECO:0007669"/>
    <property type="project" value="UniProtKB-KW"/>
</dbReference>
<comment type="caution">
    <text evidence="4">The sequence shown here is derived from an EMBL/GenBank/DDBJ whole genome shotgun (WGS) entry which is preliminary data.</text>
</comment>